<dbReference type="FunFam" id="3.40.50.12780:FF:000001">
    <property type="entry name" value="Acetyl-coenzyme A synthetase"/>
    <property type="match status" value="1"/>
</dbReference>
<dbReference type="Proteomes" id="UP000034805">
    <property type="component" value="Unassembled WGS sequence"/>
</dbReference>
<evidence type="ECO:0000256" key="5">
    <source>
        <dbReference type="ARBA" id="ARBA00022598"/>
    </source>
</evidence>
<dbReference type="AlphaFoldDB" id="A0A0P7UT79"/>
<dbReference type="InterPro" id="IPR042099">
    <property type="entry name" value="ANL_N_sf"/>
</dbReference>
<comment type="similarity">
    <text evidence="2">Belongs to the ATP-dependent AMP-binding enzyme family.</text>
</comment>
<feature type="domain" description="AMP-binding enzyme C-terminal" evidence="16">
    <location>
        <begin position="598"/>
        <end position="676"/>
    </location>
</feature>
<dbReference type="GO" id="GO:0003987">
    <property type="term" value="F:acetate-CoA ligase activity"/>
    <property type="evidence" value="ECO:0007669"/>
    <property type="project" value="UniProtKB-EC"/>
</dbReference>
<gene>
    <name evidence="18" type="ORF">Z043_107974</name>
</gene>
<evidence type="ECO:0000256" key="11">
    <source>
        <dbReference type="ARBA" id="ARBA00070729"/>
    </source>
</evidence>
<dbReference type="Gene3D" id="3.30.300.30">
    <property type="match status" value="1"/>
</dbReference>
<accession>A0A0P7UT79</accession>
<proteinExistence type="inferred from homology"/>
<evidence type="ECO:0000256" key="1">
    <source>
        <dbReference type="ARBA" id="ARBA00001884"/>
    </source>
</evidence>
<evidence type="ECO:0000256" key="12">
    <source>
        <dbReference type="ARBA" id="ARBA00076457"/>
    </source>
</evidence>
<dbReference type="GO" id="GO:0050218">
    <property type="term" value="F:propionate-CoA ligase activity"/>
    <property type="evidence" value="ECO:0007669"/>
    <property type="project" value="UniProtKB-EC"/>
</dbReference>
<evidence type="ECO:0000256" key="10">
    <source>
        <dbReference type="ARBA" id="ARBA00062877"/>
    </source>
</evidence>
<evidence type="ECO:0000259" key="16">
    <source>
        <dbReference type="Pfam" id="PF13193"/>
    </source>
</evidence>
<organism evidence="18 19">
    <name type="scientific">Scleropages formosus</name>
    <name type="common">Asian bonytongue</name>
    <name type="synonym">Osteoglossum formosum</name>
    <dbReference type="NCBI Taxonomy" id="113540"/>
    <lineage>
        <taxon>Eukaryota</taxon>
        <taxon>Metazoa</taxon>
        <taxon>Chordata</taxon>
        <taxon>Craniata</taxon>
        <taxon>Vertebrata</taxon>
        <taxon>Euteleostomi</taxon>
        <taxon>Actinopterygii</taxon>
        <taxon>Neopterygii</taxon>
        <taxon>Teleostei</taxon>
        <taxon>Osteoglossocephala</taxon>
        <taxon>Osteoglossomorpha</taxon>
        <taxon>Osteoglossiformes</taxon>
        <taxon>Osteoglossidae</taxon>
        <taxon>Scleropages</taxon>
    </lineage>
</organism>
<keyword evidence="7" id="KW-0067">ATP-binding</keyword>
<dbReference type="EMBL" id="JARO02002315">
    <property type="protein sequence ID" value="KPP72978.1"/>
    <property type="molecule type" value="Genomic_DNA"/>
</dbReference>
<feature type="non-terminal residue" evidence="18">
    <location>
        <position position="1"/>
    </location>
</feature>
<protein>
    <recommendedName>
        <fullName evidence="11">Acetyl-coenzyme A synthetase, cytoplasmic</fullName>
        <ecNumber evidence="4">6.2.1.1</ecNumber>
        <ecNumber evidence="3">6.2.1.17</ecNumber>
    </recommendedName>
    <alternativeName>
        <fullName evidence="14">Acetyl-CoA synthetase</fullName>
    </alternativeName>
    <alternativeName>
        <fullName evidence="13">Acetyl-CoA synthetase 1</fullName>
    </alternativeName>
    <alternativeName>
        <fullName evidence="12">Acyl-CoA synthetase short-chain family member 2</fullName>
    </alternativeName>
    <alternativeName>
        <fullName evidence="8">Propionate--CoA ligase</fullName>
    </alternativeName>
</protein>
<evidence type="ECO:0000259" key="15">
    <source>
        <dbReference type="Pfam" id="PF00501"/>
    </source>
</evidence>
<dbReference type="EC" id="6.2.1.17" evidence="3"/>
<comment type="caution">
    <text evidence="18">The sequence shown here is derived from an EMBL/GenBank/DDBJ whole genome shotgun (WGS) entry which is preliminary data.</text>
</comment>
<sequence length="716" mass="80858">SRERAEEVFQPPEDLLKDAHVPDFNTYLRLYKKSTEEPEVFWTEVAEDFFWKNPPKGQILQYNFDITKGSIYVSFMEGAKTNVCYNVLDRNILDKNLGEKVAFYWEGNSPDHQLTITYNTLLVQVCKCANVLREMGVKKGDTVAIYLPMIPELVYTMLACARIGAVHSVVFAGFSSESLCERVLDAQCSLLVTADGVYRGEKLINLKRIADEALDRCRDRDTLRVKKCVVVKHHALRSANSSAAGTLQYRILDQRFHCCCINDPFQTPWDDQLDVWWDDLMESASELCEPEWGVLHTTAGYLLYAALTFKYVFDHRHDDVYWCTADVGWITGHSYITYGPLANGATGVFFEGVPVYPHVGRYWEIIEKYRVTKFYTAPTAIRLLMKYGKEPVLRYDLGSLRILGTVGEPINPEAWHWYRDVVGQTRCPVVDTFWQTETVRLLRNSSPCPSRPAPSTRHGHGGHVLTPLPAATPLKPGSATLPFFGVQPAILNEDGEELEGEAEGYLVFRQPWPGIMRTVYGNQERFENTYFKKFPGFYVTGDGCRRDQDGYYWITGRIDDMLNSVNAAQAQQATLAPALKHSTHTNVAFSRHLLSTAEVESALSDHPAVAEAAVVSRPHAVKGECLYCFVTLKEGGEFSRTLTEELRRQVREKIGPIATPDFIQNAPGLPKTRSGKIMRRILRHIARNDKELGDLSTLADPKVVEALLSQRCEAAA</sequence>
<dbReference type="CDD" id="cd05966">
    <property type="entry name" value="ACS"/>
    <property type="match status" value="1"/>
</dbReference>
<evidence type="ECO:0000256" key="14">
    <source>
        <dbReference type="ARBA" id="ARBA00080059"/>
    </source>
</evidence>
<dbReference type="STRING" id="113540.ENSSFOP00015068669"/>
<dbReference type="InterPro" id="IPR045851">
    <property type="entry name" value="AMP-bd_C_sf"/>
</dbReference>
<evidence type="ECO:0000256" key="2">
    <source>
        <dbReference type="ARBA" id="ARBA00006432"/>
    </source>
</evidence>
<dbReference type="Gene3D" id="3.40.50.12780">
    <property type="entry name" value="N-terminal domain of ligase-like"/>
    <property type="match status" value="2"/>
</dbReference>
<comment type="catalytic activity">
    <reaction evidence="9">
        <text>propanoate + ATP + CoA = propanoyl-CoA + AMP + diphosphate</text>
        <dbReference type="Rhea" id="RHEA:20373"/>
        <dbReference type="ChEBI" id="CHEBI:17272"/>
        <dbReference type="ChEBI" id="CHEBI:30616"/>
        <dbReference type="ChEBI" id="CHEBI:33019"/>
        <dbReference type="ChEBI" id="CHEBI:57287"/>
        <dbReference type="ChEBI" id="CHEBI:57392"/>
        <dbReference type="ChEBI" id="CHEBI:456215"/>
        <dbReference type="EC" id="6.2.1.17"/>
    </reaction>
    <physiologicalReaction direction="left-to-right" evidence="9">
        <dbReference type="Rhea" id="RHEA:20374"/>
    </physiologicalReaction>
</comment>
<evidence type="ECO:0000256" key="3">
    <source>
        <dbReference type="ARBA" id="ARBA00012985"/>
    </source>
</evidence>
<feature type="domain" description="AMP-dependent synthetase/ligase" evidence="15">
    <location>
        <begin position="293"/>
        <end position="518"/>
    </location>
</feature>
<dbReference type="Pfam" id="PF13193">
    <property type="entry name" value="AMP-binding_C"/>
    <property type="match status" value="1"/>
</dbReference>
<dbReference type="PANTHER" id="PTHR24095">
    <property type="entry name" value="ACETYL-COENZYME A SYNTHETASE"/>
    <property type="match status" value="1"/>
</dbReference>
<keyword evidence="5" id="KW-0436">Ligase</keyword>
<reference evidence="18 19" key="1">
    <citation type="submission" date="2015-08" db="EMBL/GenBank/DDBJ databases">
        <title>The genome of the Asian arowana (Scleropages formosus).</title>
        <authorList>
            <person name="Tan M.H."/>
            <person name="Gan H.M."/>
            <person name="Croft L.J."/>
            <person name="Austin C.M."/>
        </authorList>
    </citation>
    <scope>NUCLEOTIDE SEQUENCE [LARGE SCALE GENOMIC DNA]</scope>
    <source>
        <strain evidence="18">Aro1</strain>
    </source>
</reference>
<evidence type="ECO:0000256" key="13">
    <source>
        <dbReference type="ARBA" id="ARBA00076503"/>
    </source>
</evidence>
<evidence type="ECO:0000256" key="6">
    <source>
        <dbReference type="ARBA" id="ARBA00022741"/>
    </source>
</evidence>
<dbReference type="GO" id="GO:0005524">
    <property type="term" value="F:ATP binding"/>
    <property type="evidence" value="ECO:0007669"/>
    <property type="project" value="UniProtKB-KW"/>
</dbReference>
<evidence type="ECO:0000313" key="19">
    <source>
        <dbReference type="Proteomes" id="UP000034805"/>
    </source>
</evidence>
<dbReference type="Pfam" id="PF00501">
    <property type="entry name" value="AMP-binding"/>
    <property type="match status" value="2"/>
</dbReference>
<keyword evidence="6" id="KW-0547">Nucleotide-binding</keyword>
<dbReference type="GO" id="GO:0006085">
    <property type="term" value="P:acetyl-CoA biosynthetic process"/>
    <property type="evidence" value="ECO:0007669"/>
    <property type="project" value="TreeGrafter"/>
</dbReference>
<evidence type="ECO:0000256" key="4">
    <source>
        <dbReference type="ARBA" id="ARBA00013275"/>
    </source>
</evidence>
<dbReference type="Pfam" id="PF16177">
    <property type="entry name" value="ACAS_N"/>
    <property type="match status" value="1"/>
</dbReference>
<comment type="catalytic activity">
    <reaction evidence="1">
        <text>acetate + ATP + CoA = acetyl-CoA + AMP + diphosphate</text>
        <dbReference type="Rhea" id="RHEA:23176"/>
        <dbReference type="ChEBI" id="CHEBI:30089"/>
        <dbReference type="ChEBI" id="CHEBI:30616"/>
        <dbReference type="ChEBI" id="CHEBI:33019"/>
        <dbReference type="ChEBI" id="CHEBI:57287"/>
        <dbReference type="ChEBI" id="CHEBI:57288"/>
        <dbReference type="ChEBI" id="CHEBI:456215"/>
        <dbReference type="EC" id="6.2.1.1"/>
    </reaction>
    <physiologicalReaction direction="left-to-right" evidence="1">
        <dbReference type="Rhea" id="RHEA:23177"/>
    </physiologicalReaction>
</comment>
<dbReference type="FunFam" id="3.30.300.30:FF:000004">
    <property type="entry name" value="Acetyl-coenzyme A synthetase"/>
    <property type="match status" value="1"/>
</dbReference>
<feature type="domain" description="Acetyl-coenzyme A synthetase N-terminal" evidence="17">
    <location>
        <begin position="27"/>
        <end position="87"/>
    </location>
</feature>
<evidence type="ECO:0000256" key="9">
    <source>
        <dbReference type="ARBA" id="ARBA00049004"/>
    </source>
</evidence>
<dbReference type="InterPro" id="IPR025110">
    <property type="entry name" value="AMP-bd_C"/>
</dbReference>
<evidence type="ECO:0000256" key="8">
    <source>
        <dbReference type="ARBA" id="ARBA00029726"/>
    </source>
</evidence>
<dbReference type="EC" id="6.2.1.1" evidence="4"/>
<dbReference type="InterPro" id="IPR032387">
    <property type="entry name" value="ACAS_N"/>
</dbReference>
<evidence type="ECO:0000256" key="7">
    <source>
        <dbReference type="ARBA" id="ARBA00022840"/>
    </source>
</evidence>
<dbReference type="InterPro" id="IPR000873">
    <property type="entry name" value="AMP-dep_synth/lig_dom"/>
</dbReference>
<dbReference type="PANTHER" id="PTHR24095:SF146">
    <property type="entry name" value="ACETYL-COENZYME A SYNTHETASE"/>
    <property type="match status" value="1"/>
</dbReference>
<evidence type="ECO:0000259" key="17">
    <source>
        <dbReference type="Pfam" id="PF16177"/>
    </source>
</evidence>
<comment type="subunit">
    <text evidence="10">Monomer. Interacts with TFEB. AMPK-mediated phosphorylated form at Ser-659 interacts with KPNA1; this interaction results in nuclear translocation of ACSS2. Interacts with the 'Thr-172' phosphorylated form of PRKAA2. Interacts with CREBBP.</text>
</comment>
<name>A0A0P7UT79_SCLFO</name>
<dbReference type="SUPFAM" id="SSF56801">
    <property type="entry name" value="Acetyl-CoA synthetase-like"/>
    <property type="match status" value="1"/>
</dbReference>
<evidence type="ECO:0000313" key="18">
    <source>
        <dbReference type="EMBL" id="KPP72978.1"/>
    </source>
</evidence>
<feature type="domain" description="AMP-dependent synthetase/ligase" evidence="15">
    <location>
        <begin position="98"/>
        <end position="233"/>
    </location>
</feature>